<dbReference type="InterPro" id="IPR003481">
    <property type="entry name" value="FliD_N"/>
</dbReference>
<dbReference type="GO" id="GO:0005576">
    <property type="term" value="C:extracellular region"/>
    <property type="evidence" value="ECO:0007669"/>
    <property type="project" value="UniProtKB-SubCell"/>
</dbReference>
<evidence type="ECO:0000256" key="4">
    <source>
        <dbReference type="ARBA" id="ARBA00023143"/>
    </source>
</evidence>
<dbReference type="InterPro" id="IPR040026">
    <property type="entry name" value="FliD"/>
</dbReference>
<dbReference type="Pfam" id="PF07196">
    <property type="entry name" value="Flagellin_IN"/>
    <property type="match status" value="1"/>
</dbReference>
<keyword evidence="9" id="KW-1185">Reference proteome</keyword>
<comment type="subunit">
    <text evidence="2 5">Homopentamer.</text>
</comment>
<dbReference type="STRING" id="568899.SAMN05192534_102145"/>
<protein>
    <recommendedName>
        <fullName evidence="5">Flagellar hook-associated protein 2</fullName>
        <shortName evidence="5">HAP2</shortName>
    </recommendedName>
    <alternativeName>
        <fullName evidence="5">Flagellar cap protein</fullName>
    </alternativeName>
</protein>
<dbReference type="Pfam" id="PF07195">
    <property type="entry name" value="FliD_C"/>
    <property type="match status" value="1"/>
</dbReference>
<dbReference type="GO" id="GO:0009421">
    <property type="term" value="C:bacterial-type flagellum filament cap"/>
    <property type="evidence" value="ECO:0007669"/>
    <property type="project" value="InterPro"/>
</dbReference>
<dbReference type="GO" id="GO:0007155">
    <property type="term" value="P:cell adhesion"/>
    <property type="evidence" value="ECO:0007669"/>
    <property type="project" value="InterPro"/>
</dbReference>
<evidence type="ECO:0000256" key="5">
    <source>
        <dbReference type="RuleBase" id="RU362066"/>
    </source>
</evidence>
<dbReference type="GO" id="GO:0071973">
    <property type="term" value="P:bacterial-type flagellum-dependent cell motility"/>
    <property type="evidence" value="ECO:0007669"/>
    <property type="project" value="TreeGrafter"/>
</dbReference>
<keyword evidence="4 5" id="KW-0975">Bacterial flagellum</keyword>
<gene>
    <name evidence="8" type="ORF">SAMN05192534_102145</name>
</gene>
<feature type="coiled-coil region" evidence="5">
    <location>
        <begin position="546"/>
        <end position="591"/>
    </location>
</feature>
<keyword evidence="5" id="KW-0964">Secreted</keyword>
<comment type="similarity">
    <text evidence="1 5">Belongs to the FliD family.</text>
</comment>
<evidence type="ECO:0000256" key="3">
    <source>
        <dbReference type="ARBA" id="ARBA00023054"/>
    </source>
</evidence>
<evidence type="ECO:0000259" key="7">
    <source>
        <dbReference type="Pfam" id="PF07195"/>
    </source>
</evidence>
<evidence type="ECO:0000313" key="9">
    <source>
        <dbReference type="Proteomes" id="UP000199163"/>
    </source>
</evidence>
<dbReference type="Proteomes" id="UP000199163">
    <property type="component" value="Unassembled WGS sequence"/>
</dbReference>
<proteinExistence type="inferred from homology"/>
<sequence>MEISNRVTGFASGMDINQQVRDLMRVERQPLIKMEQESLRLQYEMDGYREMNRSYQSFSDSIFDGIIRRSNTSAKEAVSSNESLVSVSASANAEGSYQISNVDNLASAAMNRSQDAAGNAQAVTGDNGDPLDRNGSLWSQLENTLAWDETTVNETVEVSAGDTAVNLEHGAISGFPAEVAVNGENYTVVANEEDLAEGTVYLNEAEGTLQFNERLTEDAQLDVEYTYNEFTFGIETYNEDGEAITEEFTFSGSATLDDVMDSINASEAGVNAFYDEFSGQFSITRSETGEFNPNETGFEMSFSGAFMSDVLHLDKANETAGENASFTLNGIETERRSNQFTENGVEFTLNDTFSDSSVSVSVNPNTEQVKETVMDFVEEYNKMIDTTNEKLNEEYYRDYPPLTEEQRGEMSEREIELWEERSQSGYLRNDDILSRGLETVRRNMYDDVATGENAAFSHLTEIGITTTSDYMDGGKLEVDETRLEEAIQEDSEAVYQLFSGDGDTYEEKGVARRVRESLDGVMDQISGRAGGPTTVSPDQFTIGREMNDLDDQMSNFERRLQQIEERYWDQFTRMEQAIAEANAQAQQMQQQFSSLMG</sequence>
<evidence type="ECO:0000259" key="6">
    <source>
        <dbReference type="Pfam" id="PF02465"/>
    </source>
</evidence>
<dbReference type="PANTHER" id="PTHR30288">
    <property type="entry name" value="FLAGELLAR CAP/ASSEMBLY PROTEIN FLID"/>
    <property type="match status" value="1"/>
</dbReference>
<keyword evidence="8" id="KW-0282">Flagellum</keyword>
<comment type="subcellular location">
    <subcellularLocation>
        <location evidence="5">Secreted</location>
    </subcellularLocation>
    <subcellularLocation>
        <location evidence="5">Bacterial flagellum</location>
    </subcellularLocation>
</comment>
<organism evidence="8 9">
    <name type="scientific">Alteribacillus persepolensis</name>
    <dbReference type="NCBI Taxonomy" id="568899"/>
    <lineage>
        <taxon>Bacteria</taxon>
        <taxon>Bacillati</taxon>
        <taxon>Bacillota</taxon>
        <taxon>Bacilli</taxon>
        <taxon>Bacillales</taxon>
        <taxon>Bacillaceae</taxon>
        <taxon>Alteribacillus</taxon>
    </lineage>
</organism>
<accession>A0A1G8AG76</accession>
<evidence type="ECO:0000256" key="2">
    <source>
        <dbReference type="ARBA" id="ARBA00011255"/>
    </source>
</evidence>
<dbReference type="AlphaFoldDB" id="A0A1G8AG76"/>
<dbReference type="InterPro" id="IPR010809">
    <property type="entry name" value="FliD_C"/>
</dbReference>
<name>A0A1G8AG76_9BACI</name>
<dbReference type="Pfam" id="PF02465">
    <property type="entry name" value="FliD_N"/>
    <property type="match status" value="1"/>
</dbReference>
<feature type="domain" description="Flagellar hook-associated protein 2 C-terminal" evidence="7">
    <location>
        <begin position="321"/>
        <end position="582"/>
    </location>
</feature>
<dbReference type="PANTHER" id="PTHR30288:SF0">
    <property type="entry name" value="FLAGELLAR HOOK-ASSOCIATED PROTEIN 2"/>
    <property type="match status" value="1"/>
</dbReference>
<dbReference type="GO" id="GO:0009424">
    <property type="term" value="C:bacterial-type flagellum hook"/>
    <property type="evidence" value="ECO:0007669"/>
    <property type="project" value="UniProtKB-UniRule"/>
</dbReference>
<evidence type="ECO:0000256" key="1">
    <source>
        <dbReference type="ARBA" id="ARBA00009764"/>
    </source>
</evidence>
<keyword evidence="8" id="KW-0966">Cell projection</keyword>
<comment type="function">
    <text evidence="5">Required for morphogenesis and for the elongation of the flagellar filament by facilitating polymerization of the flagellin monomers at the tip of growing filament. Forms a capping structure, which prevents flagellin subunits (transported through the central channel of the flagellum) from leaking out without polymerization at the distal end.</text>
</comment>
<keyword evidence="3 5" id="KW-0175">Coiled coil</keyword>
<dbReference type="InterPro" id="IPR010810">
    <property type="entry name" value="Flagellin_hook_IN_motif"/>
</dbReference>
<feature type="domain" description="Flagellar hook-associated protein 2 N-terminal" evidence="6">
    <location>
        <begin position="12"/>
        <end position="108"/>
    </location>
</feature>
<dbReference type="OrthoDB" id="9776025at2"/>
<evidence type="ECO:0000313" key="8">
    <source>
        <dbReference type="EMBL" id="SDH19901.1"/>
    </source>
</evidence>
<dbReference type="EMBL" id="FNDK01000002">
    <property type="protein sequence ID" value="SDH19901.1"/>
    <property type="molecule type" value="Genomic_DNA"/>
</dbReference>
<reference evidence="8 9" key="1">
    <citation type="submission" date="2016-10" db="EMBL/GenBank/DDBJ databases">
        <authorList>
            <person name="de Groot N.N."/>
        </authorList>
    </citation>
    <scope>NUCLEOTIDE SEQUENCE [LARGE SCALE GENOMIC DNA]</scope>
    <source>
        <strain evidence="8 9">DSM 21632</strain>
    </source>
</reference>
<keyword evidence="8" id="KW-0969">Cilium</keyword>
<dbReference type="RefSeq" id="WP_091271424.1">
    <property type="nucleotide sequence ID" value="NZ_FNDK01000002.1"/>
</dbReference>